<sequence length="164" mass="19381">MEMEVWLLRFEIELRKGKPLLALRALLKARSCVESITPKIYHAMEKLQKEVKENESIEKEVIQNGLGSIIEEVERKKRIDDDDEWNLAFGKDLMKFVKEEGTQDWKLGYQAWERLNKDEEFRILGCKKWELVEGFQVKSDQLNNQDQKSGQEGTDDKLFEVRDC</sequence>
<dbReference type="InParanoid" id="F4S5B9"/>
<evidence type="ECO:0000313" key="3">
    <source>
        <dbReference type="Proteomes" id="UP000001072"/>
    </source>
</evidence>
<name>F4S5B9_MELLP</name>
<organism evidence="3">
    <name type="scientific">Melampsora larici-populina (strain 98AG31 / pathotype 3-4-7)</name>
    <name type="common">Poplar leaf rust fungus</name>
    <dbReference type="NCBI Taxonomy" id="747676"/>
    <lineage>
        <taxon>Eukaryota</taxon>
        <taxon>Fungi</taxon>
        <taxon>Dikarya</taxon>
        <taxon>Basidiomycota</taxon>
        <taxon>Pucciniomycotina</taxon>
        <taxon>Pucciniomycetes</taxon>
        <taxon>Pucciniales</taxon>
        <taxon>Melampsoraceae</taxon>
        <taxon>Melampsora</taxon>
    </lineage>
</organism>
<dbReference type="AlphaFoldDB" id="F4S5B9"/>
<dbReference type="EMBL" id="GL883150">
    <property type="protein sequence ID" value="EGG00187.1"/>
    <property type="molecule type" value="Genomic_DNA"/>
</dbReference>
<feature type="compositionally biased region" description="Polar residues" evidence="1">
    <location>
        <begin position="142"/>
        <end position="152"/>
    </location>
</feature>
<gene>
    <name evidence="2" type="ORF">MELLADRAFT_75818</name>
</gene>
<dbReference type="VEuPathDB" id="FungiDB:MELLADRAFT_75818"/>
<dbReference type="HOGENOM" id="CLU_1619404_0_0_1"/>
<protein>
    <submittedName>
        <fullName evidence="2">Uncharacterized protein</fullName>
    </submittedName>
</protein>
<dbReference type="Gene3D" id="1.25.40.1010">
    <property type="match status" value="1"/>
</dbReference>
<dbReference type="Proteomes" id="UP000001072">
    <property type="component" value="Unassembled WGS sequence"/>
</dbReference>
<dbReference type="GeneID" id="18932692"/>
<feature type="compositionally biased region" description="Basic and acidic residues" evidence="1">
    <location>
        <begin position="154"/>
        <end position="164"/>
    </location>
</feature>
<evidence type="ECO:0000256" key="1">
    <source>
        <dbReference type="SAM" id="MobiDB-lite"/>
    </source>
</evidence>
<feature type="region of interest" description="Disordered" evidence="1">
    <location>
        <begin position="142"/>
        <end position="164"/>
    </location>
</feature>
<accession>F4S5B9</accession>
<evidence type="ECO:0000313" key="2">
    <source>
        <dbReference type="EMBL" id="EGG00187.1"/>
    </source>
</evidence>
<keyword evidence="3" id="KW-1185">Reference proteome</keyword>
<reference evidence="3" key="1">
    <citation type="journal article" date="2011" name="Proc. Natl. Acad. Sci. U.S.A.">
        <title>Obligate biotrophy features unraveled by the genomic analysis of rust fungi.</title>
        <authorList>
            <person name="Duplessis S."/>
            <person name="Cuomo C.A."/>
            <person name="Lin Y.-C."/>
            <person name="Aerts A."/>
            <person name="Tisserant E."/>
            <person name="Veneault-Fourrey C."/>
            <person name="Joly D.L."/>
            <person name="Hacquard S."/>
            <person name="Amselem J."/>
            <person name="Cantarel B.L."/>
            <person name="Chiu R."/>
            <person name="Coutinho P.M."/>
            <person name="Feau N."/>
            <person name="Field M."/>
            <person name="Frey P."/>
            <person name="Gelhaye E."/>
            <person name="Goldberg J."/>
            <person name="Grabherr M.G."/>
            <person name="Kodira C.D."/>
            <person name="Kohler A."/>
            <person name="Kuees U."/>
            <person name="Lindquist E.A."/>
            <person name="Lucas S.M."/>
            <person name="Mago R."/>
            <person name="Mauceli E."/>
            <person name="Morin E."/>
            <person name="Murat C."/>
            <person name="Pangilinan J.L."/>
            <person name="Park R."/>
            <person name="Pearson M."/>
            <person name="Quesneville H."/>
            <person name="Rouhier N."/>
            <person name="Sakthikumar S."/>
            <person name="Salamov A.A."/>
            <person name="Schmutz J."/>
            <person name="Selles B."/>
            <person name="Shapiro H."/>
            <person name="Tanguay P."/>
            <person name="Tuskan G.A."/>
            <person name="Henrissat B."/>
            <person name="Van de Peer Y."/>
            <person name="Rouze P."/>
            <person name="Ellis J.G."/>
            <person name="Dodds P.N."/>
            <person name="Schein J.E."/>
            <person name="Zhong S."/>
            <person name="Hamelin R.C."/>
            <person name="Grigoriev I.V."/>
            <person name="Szabo L.J."/>
            <person name="Martin F."/>
        </authorList>
    </citation>
    <scope>NUCLEOTIDE SEQUENCE [LARGE SCALE GENOMIC DNA]</scope>
    <source>
        <strain evidence="3">98AG31 / pathotype 3-4-7</strain>
    </source>
</reference>
<dbReference type="KEGG" id="mlr:MELLADRAFT_75818"/>
<dbReference type="RefSeq" id="XP_007416590.1">
    <property type="nucleotide sequence ID" value="XM_007416528.1"/>
</dbReference>
<proteinExistence type="predicted"/>